<dbReference type="OMA" id="RDLYWWA"/>
<feature type="region of interest" description="Disordered" evidence="1">
    <location>
        <begin position="1"/>
        <end position="175"/>
    </location>
</feature>
<feature type="compositionally biased region" description="Polar residues" evidence="1">
    <location>
        <begin position="49"/>
        <end position="67"/>
    </location>
</feature>
<feature type="region of interest" description="Disordered" evidence="1">
    <location>
        <begin position="510"/>
        <end position="547"/>
    </location>
</feature>
<dbReference type="EMBL" id="NCSJ02000228">
    <property type="protein sequence ID" value="RFU27005.1"/>
    <property type="molecule type" value="Genomic_DNA"/>
</dbReference>
<dbReference type="OrthoDB" id="6407410at2759"/>
<feature type="transmembrane region" description="Helical" evidence="2">
    <location>
        <begin position="456"/>
        <end position="474"/>
    </location>
</feature>
<feature type="region of interest" description="Disordered" evidence="1">
    <location>
        <begin position="188"/>
        <end position="232"/>
    </location>
</feature>
<feature type="compositionally biased region" description="Polar residues" evidence="1">
    <location>
        <begin position="148"/>
        <end position="157"/>
    </location>
</feature>
<feature type="compositionally biased region" description="Polar residues" evidence="1">
    <location>
        <begin position="212"/>
        <end position="221"/>
    </location>
</feature>
<dbReference type="AlphaFoldDB" id="A0A3E2H0T5"/>
<feature type="transmembrane region" description="Helical" evidence="2">
    <location>
        <begin position="320"/>
        <end position="337"/>
    </location>
</feature>
<proteinExistence type="predicted"/>
<name>A0A3E2H0T5_SCYLI</name>
<dbReference type="Proteomes" id="UP000258309">
    <property type="component" value="Unassembled WGS sequence"/>
</dbReference>
<feature type="compositionally biased region" description="Polar residues" evidence="1">
    <location>
        <begin position="1"/>
        <end position="17"/>
    </location>
</feature>
<dbReference type="PANTHER" id="PTHR35872:SF1">
    <property type="entry name" value="ALPHA-L-RHAMNOSIDASE C"/>
    <property type="match status" value="1"/>
</dbReference>
<feature type="compositionally biased region" description="Basic and acidic residues" evidence="1">
    <location>
        <begin position="188"/>
        <end position="205"/>
    </location>
</feature>
<reference evidence="3 4" key="1">
    <citation type="submission" date="2018-05" db="EMBL/GenBank/DDBJ databases">
        <title>Draft genome sequence of Scytalidium lignicola DSM 105466, a ubiquitous saprotrophic fungus.</title>
        <authorList>
            <person name="Buettner E."/>
            <person name="Gebauer A.M."/>
            <person name="Hofrichter M."/>
            <person name="Liers C."/>
            <person name="Kellner H."/>
        </authorList>
    </citation>
    <scope>NUCLEOTIDE SEQUENCE [LARGE SCALE GENOMIC DNA]</scope>
    <source>
        <strain evidence="3 4">DSM 105466</strain>
    </source>
</reference>
<evidence type="ECO:0000313" key="3">
    <source>
        <dbReference type="EMBL" id="RFU27005.1"/>
    </source>
</evidence>
<evidence type="ECO:0000256" key="2">
    <source>
        <dbReference type="SAM" id="Phobius"/>
    </source>
</evidence>
<organism evidence="3 4">
    <name type="scientific">Scytalidium lignicola</name>
    <name type="common">Hyphomycete</name>
    <dbReference type="NCBI Taxonomy" id="5539"/>
    <lineage>
        <taxon>Eukaryota</taxon>
        <taxon>Fungi</taxon>
        <taxon>Dikarya</taxon>
        <taxon>Ascomycota</taxon>
        <taxon>Pezizomycotina</taxon>
        <taxon>Leotiomycetes</taxon>
        <taxon>Leotiomycetes incertae sedis</taxon>
        <taxon>Scytalidium</taxon>
    </lineage>
</organism>
<keyword evidence="2" id="KW-0472">Membrane</keyword>
<protein>
    <submittedName>
        <fullName evidence="3">Uncharacterized protein</fullName>
    </submittedName>
</protein>
<feature type="transmembrane region" description="Helical" evidence="2">
    <location>
        <begin position="422"/>
        <end position="444"/>
    </location>
</feature>
<feature type="non-terminal residue" evidence="3">
    <location>
        <position position="547"/>
    </location>
</feature>
<sequence>MATLTDVANDNMSTEPSIDTAVVATAEHQPITESFPSLSTPPSPRSPDNDSLNVGRSRAQSSTSTFQGRLRSASKKFEESSIPTGMWVATGQIVSSAPSISDIRRGSYSSDGWSSEGQLRERERRASVSGRGSIVARDGMPSRRLTAGQPSRRQTAGTDERRGSLPEAPSEVEQQSLGISALSMAEHNRVEAKAGRSSGDKKEVSGLEDVNQRSSSETNISPDAAATTFPTQYRTTPFDNGYQFPPKHTWKISTIIFLKAFWKFFITPLGFLVTIYGLNVIAWGGMLFLLLCNASPAMCRPNCNDINSPRRKWIEVDSQILNALFCVTGFGTIPWRFRDLYYLLQYRIQKKELGLRRLAGINRSWFRLQGSQELPINIGPDTIESEASTFPESAIPYPVTKIADAPLTGFRAAPTAVWKLDFVIWAMVWNTFLQAVLCGFMWHFNRRTRPSWSTGLFIALACIIAGLGGIVSFLEGKRVKGIEGVPVSDEDKERLERDRELGVIHYNNIKDEPPKEKKAKKDHRLFTGNHKTNGDTNAEKTAAGDDV</sequence>
<keyword evidence="4" id="KW-1185">Reference proteome</keyword>
<comment type="caution">
    <text evidence="3">The sequence shown here is derived from an EMBL/GenBank/DDBJ whole genome shotgun (WGS) entry which is preliminary data.</text>
</comment>
<evidence type="ECO:0000313" key="4">
    <source>
        <dbReference type="Proteomes" id="UP000258309"/>
    </source>
</evidence>
<keyword evidence="2" id="KW-1133">Transmembrane helix</keyword>
<feature type="compositionally biased region" description="Polar residues" evidence="1">
    <location>
        <begin position="107"/>
        <end position="117"/>
    </location>
</feature>
<dbReference type="InterPro" id="IPR021369">
    <property type="entry name" value="DUF2985"/>
</dbReference>
<feature type="non-terminal residue" evidence="3">
    <location>
        <position position="1"/>
    </location>
</feature>
<keyword evidence="2" id="KW-0812">Transmembrane</keyword>
<dbReference type="PANTHER" id="PTHR35872">
    <property type="entry name" value="INTEGRAL MEMBRANE PROTEIN (AFU_ORTHOLOGUE AFUA_5G07110)"/>
    <property type="match status" value="1"/>
</dbReference>
<accession>A0A3E2H0T5</accession>
<evidence type="ECO:0000256" key="1">
    <source>
        <dbReference type="SAM" id="MobiDB-lite"/>
    </source>
</evidence>
<gene>
    <name evidence="3" type="ORF">B7463_g9327</name>
</gene>
<dbReference type="STRING" id="5539.A0A3E2H0T5"/>
<dbReference type="Pfam" id="PF11204">
    <property type="entry name" value="DUF2985"/>
    <property type="match status" value="1"/>
</dbReference>